<keyword evidence="3 9" id="KW-0328">Glycosyltransferase</keyword>
<evidence type="ECO:0000259" key="11">
    <source>
        <dbReference type="Pfam" id="PF02885"/>
    </source>
</evidence>
<dbReference type="EC" id="2.4.2.18" evidence="9"/>
<evidence type="ECO:0000313" key="12">
    <source>
        <dbReference type="EMBL" id="STY95677.1"/>
    </source>
</evidence>
<dbReference type="RefSeq" id="WP_079352270.1">
    <property type="nucleotide sequence ID" value="NZ_MXAO01000093.1"/>
</dbReference>
<feature type="binding site" evidence="9">
    <location>
        <begin position="133"/>
        <end position="136"/>
    </location>
    <ligand>
        <name>5-phospho-alpha-D-ribose 1-diphosphate</name>
        <dbReference type="ChEBI" id="CHEBI:58017"/>
    </ligand>
</feature>
<dbReference type="GO" id="GO:0000287">
    <property type="term" value="F:magnesium ion binding"/>
    <property type="evidence" value="ECO:0007669"/>
    <property type="project" value="UniProtKB-UniRule"/>
</dbReference>
<feature type="binding site" evidence="9">
    <location>
        <position position="123"/>
    </location>
    <ligand>
        <name>anthranilate</name>
        <dbReference type="ChEBI" id="CHEBI:16567"/>
        <label>1</label>
    </ligand>
</feature>
<keyword evidence="9" id="KW-0460">Magnesium</keyword>
<dbReference type="HAMAP" id="MF_00211">
    <property type="entry name" value="TrpD"/>
    <property type="match status" value="1"/>
</dbReference>
<protein>
    <recommendedName>
        <fullName evidence="9">Anthranilate phosphoribosyltransferase</fullName>
        <ecNumber evidence="9">2.4.2.18</ecNumber>
    </recommendedName>
</protein>
<dbReference type="GO" id="GO:0000162">
    <property type="term" value="P:L-tryptophan biosynthetic process"/>
    <property type="evidence" value="ECO:0007669"/>
    <property type="project" value="UniProtKB-UniRule"/>
</dbReference>
<evidence type="ECO:0000256" key="5">
    <source>
        <dbReference type="ARBA" id="ARBA00022822"/>
    </source>
</evidence>
<dbReference type="NCBIfam" id="TIGR01245">
    <property type="entry name" value="trpD"/>
    <property type="match status" value="1"/>
</dbReference>
<dbReference type="GO" id="GO:0004048">
    <property type="term" value="F:anthranilate phosphoribosyltransferase activity"/>
    <property type="evidence" value="ECO:0007669"/>
    <property type="project" value="UniProtKB-UniRule"/>
</dbReference>
<feature type="binding site" evidence="9">
    <location>
        <position position="123"/>
    </location>
    <ligand>
        <name>5-phospho-alpha-D-ribose 1-diphosphate</name>
        <dbReference type="ChEBI" id="CHEBI:58017"/>
    </ligand>
</feature>
<comment type="function">
    <text evidence="9">Catalyzes the transfer of the phosphoribosyl group of 5-phosphorylribose-1-pyrophosphate (PRPP) to anthranilate to yield N-(5'-phosphoribosyl)-anthranilate (PRA).</text>
</comment>
<comment type="subunit">
    <text evidence="9">Homodimer.</text>
</comment>
<name>A0A378Q904_9GAMM</name>
<dbReference type="InterPro" id="IPR017459">
    <property type="entry name" value="Glycosyl_Trfase_fam3_N_dom"/>
</dbReference>
<sequence length="406" mass="42304">MATQIQAQTQTQAAQTTLPTHFSDLVRLIDTGQTLDEAQTQTLMTGALAQVLNGIDLTRAQMRAVMLTIMRGQCGDATMGALLAGLRMKGESIEEITAAAEVMRELALPVELGDTPHVVDIVGTGGDGANLFNVSTASALVAAAAGCHVAKHGSRGVSTSSGSSDLLQKAGVRLDLPIEAVTRCIREQGLGFLFAPNHHTAMRHAAGVRRELKARTLFNILGPLTNPARVRRAVIGVFNPALCEPLAHVMHNLGAKHVMVVGSLDGLDELSIASPSQVAELKDGQVRVYHLEPEDVGLTSQPLKGLMVNGSGESLALIQAAFAPATKSIASDQANNTANNKDAIAQKAADMIALNAGAAIYVAGLADSHAEGVVRAQRVLSSGAAAQKLQAFATFTQDLARDVPAT</sequence>
<dbReference type="InterPro" id="IPR000312">
    <property type="entry name" value="Glycosyl_Trfase_fam3"/>
</dbReference>
<evidence type="ECO:0000256" key="7">
    <source>
        <dbReference type="ARBA" id="ARBA00052328"/>
    </source>
</evidence>
<keyword evidence="9" id="KW-0479">Metal-binding</keyword>
<dbReference type="AlphaFoldDB" id="A0A378Q904"/>
<dbReference type="EMBL" id="UGQA01000001">
    <property type="protein sequence ID" value="STY95677.1"/>
    <property type="molecule type" value="Genomic_DNA"/>
</dbReference>
<keyword evidence="6 9" id="KW-0057">Aromatic amino acid biosynthesis</keyword>
<dbReference type="Pfam" id="PF02885">
    <property type="entry name" value="Glycos_trans_3N"/>
    <property type="match status" value="1"/>
</dbReference>
<comment type="catalytic activity">
    <reaction evidence="7 9">
        <text>N-(5-phospho-beta-D-ribosyl)anthranilate + diphosphate = 5-phospho-alpha-D-ribose 1-diphosphate + anthranilate</text>
        <dbReference type="Rhea" id="RHEA:11768"/>
        <dbReference type="ChEBI" id="CHEBI:16567"/>
        <dbReference type="ChEBI" id="CHEBI:18277"/>
        <dbReference type="ChEBI" id="CHEBI:33019"/>
        <dbReference type="ChEBI" id="CHEBI:58017"/>
        <dbReference type="EC" id="2.4.2.18"/>
    </reaction>
</comment>
<keyword evidence="12" id="KW-0456">Lyase</keyword>
<gene>
    <name evidence="9 12" type="primary">trpD</name>
    <name evidence="12" type="ORF">NCTC11091_01475</name>
</gene>
<feature type="binding site" evidence="9">
    <location>
        <position position="269"/>
    </location>
    <ligand>
        <name>Mg(2+)</name>
        <dbReference type="ChEBI" id="CHEBI:18420"/>
        <label>2</label>
    </ligand>
</feature>
<evidence type="ECO:0000256" key="4">
    <source>
        <dbReference type="ARBA" id="ARBA00022679"/>
    </source>
</evidence>
<comment type="similarity">
    <text evidence="9">Belongs to the anthranilate phosphoribosyltransferase family.</text>
</comment>
<proteinExistence type="inferred from homology"/>
<keyword evidence="5 9" id="KW-0822">Tryptophan biosynthesis</keyword>
<dbReference type="SUPFAM" id="SSF47648">
    <property type="entry name" value="Nucleoside phosphorylase/phosphoribosyltransferase N-terminal domain"/>
    <property type="match status" value="1"/>
</dbReference>
<feature type="binding site" evidence="9">
    <location>
        <begin position="126"/>
        <end position="127"/>
    </location>
    <ligand>
        <name>5-phospho-alpha-D-ribose 1-diphosphate</name>
        <dbReference type="ChEBI" id="CHEBI:58017"/>
    </ligand>
</feature>
<feature type="domain" description="Glycosyl transferase family 3" evidence="10">
    <location>
        <begin position="116"/>
        <end position="385"/>
    </location>
</feature>
<evidence type="ECO:0000256" key="1">
    <source>
        <dbReference type="ARBA" id="ARBA00004907"/>
    </source>
</evidence>
<evidence type="ECO:0000259" key="10">
    <source>
        <dbReference type="Pfam" id="PF00591"/>
    </source>
</evidence>
<feature type="binding site" evidence="9">
    <location>
        <position position="209"/>
    </location>
    <ligand>
        <name>anthranilate</name>
        <dbReference type="ChEBI" id="CHEBI:16567"/>
        <label>2</label>
    </ligand>
</feature>
<accession>A0A378Q904</accession>
<dbReference type="FunFam" id="3.40.1030.10:FF:000002">
    <property type="entry name" value="Anthranilate phosphoribosyltransferase"/>
    <property type="match status" value="1"/>
</dbReference>
<comment type="caution">
    <text evidence="9">Lacks conserved residue(s) required for the propagation of feature annotation.</text>
</comment>
<dbReference type="PANTHER" id="PTHR43285:SF2">
    <property type="entry name" value="ANTHRANILATE PHOSPHORIBOSYLTRANSFERASE"/>
    <property type="match status" value="1"/>
</dbReference>
<dbReference type="InterPro" id="IPR005940">
    <property type="entry name" value="Anthranilate_Pribosyl_Tfrase"/>
</dbReference>
<evidence type="ECO:0000313" key="13">
    <source>
        <dbReference type="Proteomes" id="UP000255193"/>
    </source>
</evidence>
<dbReference type="UniPathway" id="UPA00035">
    <property type="reaction ID" value="UER00041"/>
</dbReference>
<comment type="cofactor">
    <cofactor evidence="9">
        <name>Mg(2+)</name>
        <dbReference type="ChEBI" id="CHEBI:18420"/>
    </cofactor>
    <text evidence="9">Binds 2 magnesium ions per monomer.</text>
</comment>
<keyword evidence="2 9" id="KW-0028">Amino-acid biosynthesis</keyword>
<evidence type="ECO:0000256" key="9">
    <source>
        <dbReference type="HAMAP-Rule" id="MF_00211"/>
    </source>
</evidence>
<dbReference type="GO" id="GO:0016829">
    <property type="term" value="F:lyase activity"/>
    <property type="evidence" value="ECO:0007669"/>
    <property type="project" value="UniProtKB-KW"/>
</dbReference>
<comment type="similarity">
    <text evidence="8">In the C-terminal section; belongs to the anthranilate phosphoribosyltransferase family.</text>
</comment>
<feature type="binding site" evidence="9">
    <location>
        <position position="135"/>
    </location>
    <ligand>
        <name>Mg(2+)</name>
        <dbReference type="ChEBI" id="CHEBI:18420"/>
        <label>1</label>
    </ligand>
</feature>
<evidence type="ECO:0000256" key="8">
    <source>
        <dbReference type="ARBA" id="ARBA00061188"/>
    </source>
</evidence>
<evidence type="ECO:0000256" key="3">
    <source>
        <dbReference type="ARBA" id="ARBA00022676"/>
    </source>
</evidence>
<dbReference type="SUPFAM" id="SSF52418">
    <property type="entry name" value="Nucleoside phosphorylase/phosphoribosyltransferase catalytic domain"/>
    <property type="match status" value="1"/>
</dbReference>
<evidence type="ECO:0000256" key="6">
    <source>
        <dbReference type="ARBA" id="ARBA00023141"/>
    </source>
</evidence>
<reference evidence="12 13" key="1">
    <citation type="submission" date="2018-06" db="EMBL/GenBank/DDBJ databases">
        <authorList>
            <consortium name="Pathogen Informatics"/>
            <person name="Doyle S."/>
        </authorList>
    </citation>
    <scope>NUCLEOTIDE SEQUENCE [LARGE SCALE GENOMIC DNA]</scope>
    <source>
        <strain evidence="12 13">NCTC11091</strain>
    </source>
</reference>
<dbReference type="Gene3D" id="3.40.1030.10">
    <property type="entry name" value="Nucleoside phosphorylase/phosphoribosyltransferase catalytic domain"/>
    <property type="match status" value="1"/>
</dbReference>
<dbReference type="Gene3D" id="1.20.970.10">
    <property type="entry name" value="Transferase, Pyrimidine Nucleoside Phosphorylase, Chain C"/>
    <property type="match status" value="1"/>
</dbReference>
<dbReference type="PANTHER" id="PTHR43285">
    <property type="entry name" value="ANTHRANILATE PHOSPHORIBOSYLTRANSFERASE"/>
    <property type="match status" value="1"/>
</dbReference>
<keyword evidence="4 9" id="KW-0808">Transferase</keyword>
<feature type="binding site" evidence="9">
    <location>
        <position position="163"/>
    </location>
    <ligand>
        <name>5-phospho-alpha-D-ribose 1-diphosphate</name>
        <dbReference type="ChEBI" id="CHEBI:58017"/>
    </ligand>
</feature>
<evidence type="ECO:0000256" key="2">
    <source>
        <dbReference type="ARBA" id="ARBA00022605"/>
    </source>
</evidence>
<comment type="pathway">
    <text evidence="1 9">Amino-acid biosynthesis; L-tryptophan biosynthesis; L-tryptophan from chorismate: step 2/5.</text>
</comment>
<dbReference type="Pfam" id="PF00591">
    <property type="entry name" value="Glycos_transf_3"/>
    <property type="match status" value="1"/>
</dbReference>
<dbReference type="InterPro" id="IPR036320">
    <property type="entry name" value="Glycosyl_Trfase_fam3_N_dom_sf"/>
</dbReference>
<dbReference type="GO" id="GO:0005829">
    <property type="term" value="C:cytosol"/>
    <property type="evidence" value="ECO:0007669"/>
    <property type="project" value="TreeGrafter"/>
</dbReference>
<organism evidence="12 13">
    <name type="scientific">Faucicola atlantae</name>
    <dbReference type="NCBI Taxonomy" id="34059"/>
    <lineage>
        <taxon>Bacteria</taxon>
        <taxon>Pseudomonadati</taxon>
        <taxon>Pseudomonadota</taxon>
        <taxon>Gammaproteobacteria</taxon>
        <taxon>Moraxellales</taxon>
        <taxon>Moraxellaceae</taxon>
        <taxon>Faucicola</taxon>
    </lineage>
</organism>
<feature type="binding site" evidence="9">
    <location>
        <position position="269"/>
    </location>
    <ligand>
        <name>Mg(2+)</name>
        <dbReference type="ChEBI" id="CHEBI:18420"/>
        <label>1</label>
    </ligand>
</feature>
<feature type="domain" description="Glycosyl transferase family 3 N-terminal" evidence="11">
    <location>
        <begin position="47"/>
        <end position="107"/>
    </location>
</feature>
<dbReference type="InterPro" id="IPR035902">
    <property type="entry name" value="Nuc_phospho_transferase"/>
</dbReference>
<feature type="binding site" evidence="9">
    <location>
        <position position="268"/>
    </location>
    <ligand>
        <name>Mg(2+)</name>
        <dbReference type="ChEBI" id="CHEBI:18420"/>
        <label>2</label>
    </ligand>
</feature>
<dbReference type="Proteomes" id="UP000255193">
    <property type="component" value="Unassembled WGS sequence"/>
</dbReference>